<protein>
    <submittedName>
        <fullName evidence="1">Uncharacterized protein</fullName>
    </submittedName>
</protein>
<organism evidence="1 2">
    <name type="scientific">Aphidius gifuensis</name>
    <name type="common">Parasitoid wasp</name>
    <dbReference type="NCBI Taxonomy" id="684658"/>
    <lineage>
        <taxon>Eukaryota</taxon>
        <taxon>Metazoa</taxon>
        <taxon>Ecdysozoa</taxon>
        <taxon>Arthropoda</taxon>
        <taxon>Hexapoda</taxon>
        <taxon>Insecta</taxon>
        <taxon>Pterygota</taxon>
        <taxon>Neoptera</taxon>
        <taxon>Endopterygota</taxon>
        <taxon>Hymenoptera</taxon>
        <taxon>Apocrita</taxon>
        <taxon>Ichneumonoidea</taxon>
        <taxon>Braconidae</taxon>
        <taxon>Aphidiinae</taxon>
        <taxon>Aphidius</taxon>
    </lineage>
</organism>
<dbReference type="OrthoDB" id="276721at2759"/>
<gene>
    <name evidence="1" type="ORF">HCN44_000791</name>
</gene>
<accession>A0A834XQD7</accession>
<sequence>MNKYAKIIGCSCEFNGIGRYLLKTEPANKLAKIYSHAKSIKWNDDFKKQVRNICIRTTKILINAVHNSDVKYFRQISGVVHYLPDAAGELPKDSKTRKVVIRSGVVLGRVGGIIPQIFFPFYLSFGGPIGSGNQYMPYGFIFLI</sequence>
<dbReference type="EMBL" id="JACMRX010000004">
    <property type="protein sequence ID" value="KAF7990986.1"/>
    <property type="molecule type" value="Genomic_DNA"/>
</dbReference>
<evidence type="ECO:0000313" key="1">
    <source>
        <dbReference type="EMBL" id="KAF7990986.1"/>
    </source>
</evidence>
<evidence type="ECO:0000313" key="2">
    <source>
        <dbReference type="Proteomes" id="UP000639338"/>
    </source>
</evidence>
<name>A0A834XQD7_APHGI</name>
<dbReference type="PANTHER" id="PTHR11092:SF0">
    <property type="entry name" value="EPIMERASE FAMILY PROTEIN SDR39U1"/>
    <property type="match status" value="1"/>
</dbReference>
<dbReference type="Proteomes" id="UP000639338">
    <property type="component" value="Unassembled WGS sequence"/>
</dbReference>
<dbReference type="AlphaFoldDB" id="A0A834XQD7"/>
<dbReference type="PANTHER" id="PTHR11092">
    <property type="entry name" value="SUGAR NUCLEOTIDE EPIMERASE RELATED"/>
    <property type="match status" value="1"/>
</dbReference>
<keyword evidence="2" id="KW-1185">Reference proteome</keyword>
<comment type="caution">
    <text evidence="1">The sequence shown here is derived from an EMBL/GenBank/DDBJ whole genome shotgun (WGS) entry which is preliminary data.</text>
</comment>
<proteinExistence type="predicted"/>
<reference evidence="1 2" key="1">
    <citation type="submission" date="2020-08" db="EMBL/GenBank/DDBJ databases">
        <title>Aphidius gifuensis genome sequencing and assembly.</title>
        <authorList>
            <person name="Du Z."/>
        </authorList>
    </citation>
    <scope>NUCLEOTIDE SEQUENCE [LARGE SCALE GENOMIC DNA]</scope>
    <source>
        <strain evidence="1">YNYX2018</strain>
        <tissue evidence="1">Adults</tissue>
    </source>
</reference>